<protein>
    <recommendedName>
        <fullName evidence="15">Endothelin-converting enzyme 1</fullName>
    </recommendedName>
</protein>
<dbReference type="STRING" id="1036808.A0A0C2ZUI4"/>
<evidence type="ECO:0000256" key="4">
    <source>
        <dbReference type="ARBA" id="ARBA00022723"/>
    </source>
</evidence>
<dbReference type="PROSITE" id="PS51885">
    <property type="entry name" value="NEPRILYSIN"/>
    <property type="match status" value="1"/>
</dbReference>
<dbReference type="EMBL" id="KN822024">
    <property type="protein sequence ID" value="KIM65143.1"/>
    <property type="molecule type" value="Genomic_DNA"/>
</dbReference>
<dbReference type="GO" id="GO:0046872">
    <property type="term" value="F:metal ion binding"/>
    <property type="evidence" value="ECO:0007669"/>
    <property type="project" value="UniProtKB-KW"/>
</dbReference>
<proteinExistence type="inferred from homology"/>
<keyword evidence="8" id="KW-0175">Coiled coil</keyword>
<dbReference type="InterPro" id="IPR042089">
    <property type="entry name" value="Peptidase_M13_dom_2"/>
</dbReference>
<sequence length="955" mass="107089">MAGNNPPQSPRRDDDHEAAPLITSNGDHDRDRETQGQGQRSVSHRISDAVREPLTGLTKVLLVEVLILLLISSVFIGLFAGAQHKLNLRNGGGGSSPGNGTQTETQTQTVTYTTTRAASTVFTATTTTAVSTAFSTIFDITTLTETATKTATTTEVYTSVSTYTTTDVKTRTIITGPEPTGPPEAPSPPSQETCFTADCIILSASILSGIDTSQDPCENFYDFANGGWITGHPIPGDKGSISTFSVLSEKNWQVIQKVLEADADLYDDSWDAQLLRKLRELYASCMDEAKLDYLGQDPLQRFVNNIRRIYRGESTDFVRTIPRSGLSNALGYMHSRGVDALFEFYVDGDAGVDPNAMTLWFSQASLGLPAKEYYREQGILSIYQDVIERLLDSLRDDEVIHSVKADHSPSIVLQAEELEDSERVWPPWPWPPWDKERDEGDNSDDRRPYEPFFNARALAQQVVRFESEIAEATLDLDKLEQDPFGTYNPTSINTLKSALPQINFPDYFATFTPRFFPSRIIITYKPYPSSLSEILKRTHPDVIEAYLVTRAALQYAPNLGATTEAWKAVRQLRETLDGLRPGAIGERSEFCTRQVESAMGFATGRYFVNATFPGNSRAKSSEVITNIVDAFERSLDRIEWMDGESARKAQEKAEAIRKKVGFPLSPDTRDPRSLVGYYTLVKVHIDTFFENMLSAAASDVYKMWQKLGKPRNLDEWEMTPATVNAYYNPTGNEIVFPAGILQPPFFSHEWPGYLSYGSFGMVAAHELTHAFDSAGRLYNQQGKLEEWWTRQTSDAYQIRQDCIIKQYSRYTVDDGKGGVIHVNGNLTAGENIGDSGLIQAFRAWKAQYEDSYDAGREYLLPGLNYTREQLFFISFARTWAMGNRPADAVQRIRSDPHSPNRYRTDGTVYNIAEFAQAFKCSKYAKARAFVLLEQCAYSHRAQLNPPQEERCIFWS</sequence>
<evidence type="ECO:0000256" key="1">
    <source>
        <dbReference type="ARBA" id="ARBA00001947"/>
    </source>
</evidence>
<dbReference type="SUPFAM" id="SSF55486">
    <property type="entry name" value="Metalloproteases ('zincins'), catalytic domain"/>
    <property type="match status" value="1"/>
</dbReference>
<keyword evidence="5" id="KW-0378">Hydrolase</keyword>
<dbReference type="Proteomes" id="UP000053989">
    <property type="component" value="Unassembled WGS sequence"/>
</dbReference>
<evidence type="ECO:0000256" key="7">
    <source>
        <dbReference type="ARBA" id="ARBA00023049"/>
    </source>
</evidence>
<accession>A0A0C2ZUI4</accession>
<dbReference type="InterPro" id="IPR024079">
    <property type="entry name" value="MetalloPept_cat_dom_sf"/>
</dbReference>
<keyword evidence="7" id="KW-0482">Metalloprotease</keyword>
<evidence type="ECO:0008006" key="15">
    <source>
        <dbReference type="Google" id="ProtNLM"/>
    </source>
</evidence>
<dbReference type="OrthoDB" id="6475849at2759"/>
<dbReference type="Gene3D" id="3.40.390.10">
    <property type="entry name" value="Collagenase (Catalytic Domain)"/>
    <property type="match status" value="1"/>
</dbReference>
<evidence type="ECO:0000259" key="12">
    <source>
        <dbReference type="Pfam" id="PF05649"/>
    </source>
</evidence>
<evidence type="ECO:0000259" key="11">
    <source>
        <dbReference type="Pfam" id="PF01431"/>
    </source>
</evidence>
<evidence type="ECO:0000256" key="8">
    <source>
        <dbReference type="SAM" id="Coils"/>
    </source>
</evidence>
<keyword evidence="10" id="KW-0472">Membrane</keyword>
<feature type="domain" description="Peptidase M13 C-terminal" evidence="11">
    <location>
        <begin position="724"/>
        <end position="925"/>
    </location>
</feature>
<evidence type="ECO:0000256" key="6">
    <source>
        <dbReference type="ARBA" id="ARBA00022833"/>
    </source>
</evidence>
<dbReference type="GO" id="GO:0016485">
    <property type="term" value="P:protein processing"/>
    <property type="evidence" value="ECO:0007669"/>
    <property type="project" value="TreeGrafter"/>
</dbReference>
<dbReference type="GO" id="GO:0004222">
    <property type="term" value="F:metalloendopeptidase activity"/>
    <property type="evidence" value="ECO:0007669"/>
    <property type="project" value="InterPro"/>
</dbReference>
<keyword evidence="3" id="KW-0645">Protease</keyword>
<dbReference type="PRINTS" id="PR00786">
    <property type="entry name" value="NEPRILYSIN"/>
</dbReference>
<reference evidence="13 14" key="1">
    <citation type="submission" date="2014-04" db="EMBL/GenBank/DDBJ databases">
        <authorList>
            <consortium name="DOE Joint Genome Institute"/>
            <person name="Kuo A."/>
            <person name="Kohler A."/>
            <person name="Nagy L.G."/>
            <person name="Floudas D."/>
            <person name="Copeland A."/>
            <person name="Barry K.W."/>
            <person name="Cichocki N."/>
            <person name="Veneault-Fourrey C."/>
            <person name="LaButti K."/>
            <person name="Lindquist E.A."/>
            <person name="Lipzen A."/>
            <person name="Lundell T."/>
            <person name="Morin E."/>
            <person name="Murat C."/>
            <person name="Sun H."/>
            <person name="Tunlid A."/>
            <person name="Henrissat B."/>
            <person name="Grigoriev I.V."/>
            <person name="Hibbett D.S."/>
            <person name="Martin F."/>
            <person name="Nordberg H.P."/>
            <person name="Cantor M.N."/>
            <person name="Hua S.X."/>
        </authorList>
    </citation>
    <scope>NUCLEOTIDE SEQUENCE [LARGE SCALE GENOMIC DNA]</scope>
    <source>
        <strain evidence="13 14">Foug A</strain>
    </source>
</reference>
<dbReference type="GO" id="GO:0005886">
    <property type="term" value="C:plasma membrane"/>
    <property type="evidence" value="ECO:0007669"/>
    <property type="project" value="TreeGrafter"/>
</dbReference>
<dbReference type="InterPro" id="IPR008753">
    <property type="entry name" value="Peptidase_M13_N"/>
</dbReference>
<feature type="region of interest" description="Disordered" evidence="9">
    <location>
        <begin position="1"/>
        <end position="45"/>
    </location>
</feature>
<dbReference type="Gene3D" id="1.10.1380.10">
    <property type="entry name" value="Neutral endopeptidase , domain2"/>
    <property type="match status" value="1"/>
</dbReference>
<dbReference type="Pfam" id="PF05649">
    <property type="entry name" value="Peptidase_M13_N"/>
    <property type="match status" value="1"/>
</dbReference>
<keyword evidence="6" id="KW-0862">Zinc</keyword>
<evidence type="ECO:0000256" key="10">
    <source>
        <dbReference type="SAM" id="Phobius"/>
    </source>
</evidence>
<dbReference type="InterPro" id="IPR000718">
    <property type="entry name" value="Peptidase_M13"/>
</dbReference>
<comment type="cofactor">
    <cofactor evidence="1">
        <name>Zn(2+)</name>
        <dbReference type="ChEBI" id="CHEBI:29105"/>
    </cofactor>
</comment>
<dbReference type="InterPro" id="IPR018497">
    <property type="entry name" value="Peptidase_M13_C"/>
</dbReference>
<evidence type="ECO:0000313" key="13">
    <source>
        <dbReference type="EMBL" id="KIM65143.1"/>
    </source>
</evidence>
<evidence type="ECO:0000256" key="3">
    <source>
        <dbReference type="ARBA" id="ARBA00022670"/>
    </source>
</evidence>
<keyword evidence="4" id="KW-0479">Metal-binding</keyword>
<dbReference type="InParanoid" id="A0A0C2ZUI4"/>
<feature type="coiled-coil region" evidence="8">
    <location>
        <begin position="455"/>
        <end position="482"/>
    </location>
</feature>
<dbReference type="PANTHER" id="PTHR11733">
    <property type="entry name" value="ZINC METALLOPROTEASE FAMILY M13 NEPRILYSIN-RELATED"/>
    <property type="match status" value="1"/>
</dbReference>
<dbReference type="CDD" id="cd08662">
    <property type="entry name" value="M13"/>
    <property type="match status" value="1"/>
</dbReference>
<evidence type="ECO:0000256" key="9">
    <source>
        <dbReference type="SAM" id="MobiDB-lite"/>
    </source>
</evidence>
<evidence type="ECO:0000256" key="5">
    <source>
        <dbReference type="ARBA" id="ARBA00022801"/>
    </source>
</evidence>
<dbReference type="Pfam" id="PF01431">
    <property type="entry name" value="Peptidase_M13"/>
    <property type="match status" value="1"/>
</dbReference>
<dbReference type="PANTHER" id="PTHR11733:SF167">
    <property type="entry name" value="FI17812P1-RELATED"/>
    <property type="match status" value="1"/>
</dbReference>
<name>A0A0C2ZUI4_9AGAM</name>
<reference evidence="14" key="2">
    <citation type="submission" date="2015-01" db="EMBL/GenBank/DDBJ databases">
        <title>Evolutionary Origins and Diversification of the Mycorrhizal Mutualists.</title>
        <authorList>
            <consortium name="DOE Joint Genome Institute"/>
            <consortium name="Mycorrhizal Genomics Consortium"/>
            <person name="Kohler A."/>
            <person name="Kuo A."/>
            <person name="Nagy L.G."/>
            <person name="Floudas D."/>
            <person name="Copeland A."/>
            <person name="Barry K.W."/>
            <person name="Cichocki N."/>
            <person name="Veneault-Fourrey C."/>
            <person name="LaButti K."/>
            <person name="Lindquist E.A."/>
            <person name="Lipzen A."/>
            <person name="Lundell T."/>
            <person name="Morin E."/>
            <person name="Murat C."/>
            <person name="Riley R."/>
            <person name="Ohm R."/>
            <person name="Sun H."/>
            <person name="Tunlid A."/>
            <person name="Henrissat B."/>
            <person name="Grigoriev I.V."/>
            <person name="Hibbett D.S."/>
            <person name="Martin F."/>
        </authorList>
    </citation>
    <scope>NUCLEOTIDE SEQUENCE [LARGE SCALE GENOMIC DNA]</scope>
    <source>
        <strain evidence="14">Foug A</strain>
    </source>
</reference>
<dbReference type="AlphaFoldDB" id="A0A0C2ZUI4"/>
<keyword evidence="10" id="KW-0812">Transmembrane</keyword>
<feature type="domain" description="Peptidase M13 N-terminal" evidence="12">
    <location>
        <begin position="216"/>
        <end position="663"/>
    </location>
</feature>
<organism evidence="13 14">
    <name type="scientific">Scleroderma citrinum Foug A</name>
    <dbReference type="NCBI Taxonomy" id="1036808"/>
    <lineage>
        <taxon>Eukaryota</taxon>
        <taxon>Fungi</taxon>
        <taxon>Dikarya</taxon>
        <taxon>Basidiomycota</taxon>
        <taxon>Agaricomycotina</taxon>
        <taxon>Agaricomycetes</taxon>
        <taxon>Agaricomycetidae</taxon>
        <taxon>Boletales</taxon>
        <taxon>Sclerodermatineae</taxon>
        <taxon>Sclerodermataceae</taxon>
        <taxon>Scleroderma</taxon>
    </lineage>
</organism>
<comment type="similarity">
    <text evidence="2">Belongs to the peptidase M13 family.</text>
</comment>
<keyword evidence="14" id="KW-1185">Reference proteome</keyword>
<keyword evidence="10" id="KW-1133">Transmembrane helix</keyword>
<gene>
    <name evidence="13" type="ORF">SCLCIDRAFT_22936</name>
</gene>
<evidence type="ECO:0000313" key="14">
    <source>
        <dbReference type="Proteomes" id="UP000053989"/>
    </source>
</evidence>
<evidence type="ECO:0000256" key="2">
    <source>
        <dbReference type="ARBA" id="ARBA00007357"/>
    </source>
</evidence>
<feature type="transmembrane region" description="Helical" evidence="10">
    <location>
        <begin position="60"/>
        <end position="80"/>
    </location>
</feature>
<dbReference type="HOGENOM" id="CLU_006187_2_0_1"/>